<dbReference type="EMBL" id="QUNO01000002">
    <property type="protein sequence ID" value="REH53792.1"/>
    <property type="molecule type" value="Genomic_DNA"/>
</dbReference>
<dbReference type="GO" id="GO:0003677">
    <property type="term" value="F:DNA binding"/>
    <property type="evidence" value="ECO:0007669"/>
    <property type="project" value="InterPro"/>
</dbReference>
<dbReference type="PROSITE" id="PS50043">
    <property type="entry name" value="HTH_LUXR_2"/>
    <property type="match status" value="1"/>
</dbReference>
<dbReference type="AlphaFoldDB" id="A0A3E0I4X8"/>
<name>A0A3E0I4X8_9PSEU</name>
<dbReference type="Pfam" id="PF00196">
    <property type="entry name" value="GerE"/>
    <property type="match status" value="1"/>
</dbReference>
<dbReference type="GO" id="GO:0006355">
    <property type="term" value="P:regulation of DNA-templated transcription"/>
    <property type="evidence" value="ECO:0007669"/>
    <property type="project" value="InterPro"/>
</dbReference>
<dbReference type="SUPFAM" id="SSF52540">
    <property type="entry name" value="P-loop containing nucleoside triphosphate hydrolases"/>
    <property type="match status" value="1"/>
</dbReference>
<dbReference type="SMART" id="SM00421">
    <property type="entry name" value="HTH_LUXR"/>
    <property type="match status" value="1"/>
</dbReference>
<dbReference type="SUPFAM" id="SSF48452">
    <property type="entry name" value="TPR-like"/>
    <property type="match status" value="1"/>
</dbReference>
<evidence type="ECO:0000313" key="4">
    <source>
        <dbReference type="EMBL" id="REH53792.1"/>
    </source>
</evidence>
<dbReference type="CDD" id="cd06170">
    <property type="entry name" value="LuxR_C_like"/>
    <property type="match status" value="1"/>
</dbReference>
<dbReference type="Pfam" id="PF13191">
    <property type="entry name" value="AAA_16"/>
    <property type="match status" value="1"/>
</dbReference>
<dbReference type="PANTHER" id="PTHR16305">
    <property type="entry name" value="TESTICULAR SOLUBLE ADENYLYL CYCLASE"/>
    <property type="match status" value="1"/>
</dbReference>
<dbReference type="InterPro" id="IPR036388">
    <property type="entry name" value="WH-like_DNA-bd_sf"/>
</dbReference>
<dbReference type="InterPro" id="IPR027417">
    <property type="entry name" value="P-loop_NTPase"/>
</dbReference>
<dbReference type="GO" id="GO:0005737">
    <property type="term" value="C:cytoplasm"/>
    <property type="evidence" value="ECO:0007669"/>
    <property type="project" value="TreeGrafter"/>
</dbReference>
<dbReference type="InterPro" id="IPR016032">
    <property type="entry name" value="Sig_transdc_resp-reg_C-effctor"/>
</dbReference>
<protein>
    <submittedName>
        <fullName evidence="4">Regulatory LuxR family protein</fullName>
    </submittedName>
</protein>
<keyword evidence="5" id="KW-1185">Reference proteome</keyword>
<dbReference type="Gene3D" id="3.40.50.300">
    <property type="entry name" value="P-loop containing nucleotide triphosphate hydrolases"/>
    <property type="match status" value="1"/>
</dbReference>
<dbReference type="GO" id="GO:0005524">
    <property type="term" value="F:ATP binding"/>
    <property type="evidence" value="ECO:0007669"/>
    <property type="project" value="UniProtKB-KW"/>
</dbReference>
<reference evidence="4 5" key="1">
    <citation type="submission" date="2018-08" db="EMBL/GenBank/DDBJ databases">
        <title>Genomic Encyclopedia of Archaeal and Bacterial Type Strains, Phase II (KMG-II): from individual species to whole genera.</title>
        <authorList>
            <person name="Goeker M."/>
        </authorList>
    </citation>
    <scope>NUCLEOTIDE SEQUENCE [LARGE SCALE GENOMIC DNA]</scope>
    <source>
        <strain evidence="4 5">DSM 45791</strain>
    </source>
</reference>
<proteinExistence type="predicted"/>
<keyword evidence="2" id="KW-0067">ATP-binding</keyword>
<dbReference type="SUPFAM" id="SSF46894">
    <property type="entry name" value="C-terminal effector domain of the bipartite response regulators"/>
    <property type="match status" value="1"/>
</dbReference>
<dbReference type="InterPro" id="IPR041664">
    <property type="entry name" value="AAA_16"/>
</dbReference>
<evidence type="ECO:0000259" key="3">
    <source>
        <dbReference type="PROSITE" id="PS50043"/>
    </source>
</evidence>
<dbReference type="GO" id="GO:0004016">
    <property type="term" value="F:adenylate cyclase activity"/>
    <property type="evidence" value="ECO:0007669"/>
    <property type="project" value="TreeGrafter"/>
</dbReference>
<dbReference type="Gene3D" id="1.10.10.10">
    <property type="entry name" value="Winged helix-like DNA-binding domain superfamily/Winged helix DNA-binding domain"/>
    <property type="match status" value="1"/>
</dbReference>
<gene>
    <name evidence="4" type="ORF">BCF44_10213</name>
</gene>
<evidence type="ECO:0000256" key="2">
    <source>
        <dbReference type="ARBA" id="ARBA00022840"/>
    </source>
</evidence>
<sequence length="900" mass="95513">MVIGTPFVGRRHELDLLRGKLFAPGLGTARFVRVTGEPGVGKTRLLAEFAAQARDAGVAVLAGRASEFERHVPFGLLSGDGLSTVDVADSIDTDAIDVERYRVHRAIRARLVELAAPAGLVLLLDDVHWADDASLELLDHLVRHPPRARVVVVAAYRPRQAPPRLSAALSDGVEEISLGALTFDEARELVGDDLDRTRYDAAAGNPLYLEALARHPDADGHTALAAELATLGHIDLQVARAVAVVADVAEPALVAVAADLPLADTLAALDRLTERDLLRPLGTSGGVRYRHPLLRSVVYQGIGSGWRFAAHARTAAALAASRAPATIRAHHVEQSAAHGDKAAVDTLVEAAVAYMNTAPSTAAHWLDAALRLLPADPAEEQMRLGLLGMLAKALGVTGELQRSREVLHEVLGLMPAEPAVPRAQVVGFCAQIERLLGRHAEAQALVLGELNGLSDPDSAAAAVLKLELANGGLVGGNFADVRDWAREALATARRVGDGPLLAATIGACVQHAYIKGVVDDEVLALLDESTAMVDSLLDNDLVRHLEAAVALGWNELVYERWDGSIRHLARGMQLARVSGQNHLVTYLQIGQGTAYGLRGQLREAAACFDDAAEAALLTRSDELRTMALAQQSWIVTWMGDVDEGVRLGTEAVRLAGPVRDWFSGVAHGMLAQARMYAGDAEGAVALLRRAGGDEDLSGFEPVTRVSYLQLLAEAEAECRRPEDALRWADLAQKVAVTLGRQLPLAFARLARAHALRATAPLEAAEEAVAAAEKFAHMGDRVDSGRARLVAAGALAAAGKAKAARVEGDLANALFRECGAALFERIAGRLEPAVQVLLTPRELTVLALAAESLTAEAIARRLGIATGTVQKHLENAYRKLGTSDRLTSVLRAQALGLLPRA</sequence>
<dbReference type="PRINTS" id="PR00038">
    <property type="entry name" value="HTHLUXR"/>
</dbReference>
<dbReference type="InterPro" id="IPR000792">
    <property type="entry name" value="Tscrpt_reg_LuxR_C"/>
</dbReference>
<keyword evidence="1" id="KW-0547">Nucleotide-binding</keyword>
<dbReference type="Gene3D" id="1.25.40.10">
    <property type="entry name" value="Tetratricopeptide repeat domain"/>
    <property type="match status" value="1"/>
</dbReference>
<feature type="domain" description="HTH luxR-type" evidence="3">
    <location>
        <begin position="830"/>
        <end position="895"/>
    </location>
</feature>
<dbReference type="PANTHER" id="PTHR16305:SF28">
    <property type="entry name" value="GUANYLATE CYCLASE DOMAIN-CONTAINING PROTEIN"/>
    <property type="match status" value="1"/>
</dbReference>
<comment type="caution">
    <text evidence="4">The sequence shown here is derived from an EMBL/GenBank/DDBJ whole genome shotgun (WGS) entry which is preliminary data.</text>
</comment>
<organism evidence="4 5">
    <name type="scientific">Kutzneria buriramensis</name>
    <dbReference type="NCBI Taxonomy" id="1045776"/>
    <lineage>
        <taxon>Bacteria</taxon>
        <taxon>Bacillati</taxon>
        <taxon>Actinomycetota</taxon>
        <taxon>Actinomycetes</taxon>
        <taxon>Pseudonocardiales</taxon>
        <taxon>Pseudonocardiaceae</taxon>
        <taxon>Kutzneria</taxon>
    </lineage>
</organism>
<evidence type="ECO:0000313" key="5">
    <source>
        <dbReference type="Proteomes" id="UP000256269"/>
    </source>
</evidence>
<accession>A0A3E0I4X8</accession>
<dbReference type="RefSeq" id="WP_170217344.1">
    <property type="nucleotide sequence ID" value="NZ_CP144375.1"/>
</dbReference>
<dbReference type="Proteomes" id="UP000256269">
    <property type="component" value="Unassembled WGS sequence"/>
</dbReference>
<dbReference type="InterPro" id="IPR011990">
    <property type="entry name" value="TPR-like_helical_dom_sf"/>
</dbReference>
<evidence type="ECO:0000256" key="1">
    <source>
        <dbReference type="ARBA" id="ARBA00022741"/>
    </source>
</evidence>